<evidence type="ECO:0000256" key="3">
    <source>
        <dbReference type="ARBA" id="ARBA00022960"/>
    </source>
</evidence>
<evidence type="ECO:0000256" key="1">
    <source>
        <dbReference type="ARBA" id="ARBA00009369"/>
    </source>
</evidence>
<keyword evidence="6" id="KW-0472">Membrane</keyword>
<protein>
    <recommendedName>
        <fullName evidence="2 5">Cell shape-determining protein MreC</fullName>
    </recommendedName>
    <alternativeName>
        <fullName evidence="4 5">Cell shape protein MreC</fullName>
    </alternativeName>
</protein>
<comment type="caution">
    <text evidence="8">The sequence shown here is derived from an EMBL/GenBank/DDBJ whole genome shotgun (WGS) entry which is preliminary data.</text>
</comment>
<dbReference type="EMBL" id="MHPU01000043">
    <property type="protein sequence ID" value="OGZ87450.1"/>
    <property type="molecule type" value="Genomic_DNA"/>
</dbReference>
<keyword evidence="6" id="KW-1133">Transmembrane helix</keyword>
<evidence type="ECO:0000256" key="6">
    <source>
        <dbReference type="SAM" id="Phobius"/>
    </source>
</evidence>
<dbReference type="InterPro" id="IPR042177">
    <property type="entry name" value="Cell/Rod_1"/>
</dbReference>
<dbReference type="Proteomes" id="UP000178935">
    <property type="component" value="Unassembled WGS sequence"/>
</dbReference>
<dbReference type="PANTHER" id="PTHR34138">
    <property type="entry name" value="CELL SHAPE-DETERMINING PROTEIN MREC"/>
    <property type="match status" value="1"/>
</dbReference>
<dbReference type="PANTHER" id="PTHR34138:SF1">
    <property type="entry name" value="CELL SHAPE-DETERMINING PROTEIN MREC"/>
    <property type="match status" value="1"/>
</dbReference>
<dbReference type="InterPro" id="IPR055342">
    <property type="entry name" value="MreC_beta-barrel_core"/>
</dbReference>
<dbReference type="Gene3D" id="2.40.10.350">
    <property type="entry name" value="Rod shape-determining protein MreC, domain 2"/>
    <property type="match status" value="1"/>
</dbReference>
<dbReference type="InterPro" id="IPR042175">
    <property type="entry name" value="Cell/Rod_MreC_2"/>
</dbReference>
<dbReference type="PIRSF" id="PIRSF038471">
    <property type="entry name" value="MreC"/>
    <property type="match status" value="1"/>
</dbReference>
<evidence type="ECO:0000256" key="4">
    <source>
        <dbReference type="ARBA" id="ARBA00032089"/>
    </source>
</evidence>
<keyword evidence="6" id="KW-0812">Transmembrane</keyword>
<keyword evidence="3 5" id="KW-0133">Cell shape</keyword>
<gene>
    <name evidence="8" type="ORF">A2561_04265</name>
</gene>
<dbReference type="Pfam" id="PF04085">
    <property type="entry name" value="MreC"/>
    <property type="match status" value="1"/>
</dbReference>
<dbReference type="Gene3D" id="2.40.10.340">
    <property type="entry name" value="Rod shape-determining protein MreC, domain 1"/>
    <property type="match status" value="1"/>
</dbReference>
<evidence type="ECO:0000256" key="5">
    <source>
        <dbReference type="PIRNR" id="PIRNR038471"/>
    </source>
</evidence>
<dbReference type="InterPro" id="IPR007221">
    <property type="entry name" value="MreC"/>
</dbReference>
<feature type="transmembrane region" description="Helical" evidence="6">
    <location>
        <begin position="15"/>
        <end position="35"/>
    </location>
</feature>
<evidence type="ECO:0000256" key="2">
    <source>
        <dbReference type="ARBA" id="ARBA00013855"/>
    </source>
</evidence>
<sequence length="291" mass="32772">MNKFLNNNKNKKNGWIKIVTGIVVLILFVVILNLFSYKIRSSVYYVSLPVQKIFSNAGSNTASVLSSVFNYKNLQKENKDLKNENQKLLSQMAYFYDEAEQNQAVKDILACSQEEDFNLVLADITGFDLKEDFALIDKGKDSGILENMAVVSSQKVLFGRVFKVYKNYSQVMLISNKNSILDVKILITKPSQDEAINIENDNSASVFGVVKGKGGFSVFLDLVPTDQKINNGDILTTSALEGIFPKNLLIGKIKEKEKNDLKPFQTASVQPFFDVKKTEKVFVITNYKQEK</sequence>
<evidence type="ECO:0000259" key="7">
    <source>
        <dbReference type="Pfam" id="PF04085"/>
    </source>
</evidence>
<evidence type="ECO:0000313" key="8">
    <source>
        <dbReference type="EMBL" id="OGZ87450.1"/>
    </source>
</evidence>
<dbReference type="AlphaFoldDB" id="A0A1G2JMB2"/>
<dbReference type="GO" id="GO:0008360">
    <property type="term" value="P:regulation of cell shape"/>
    <property type="evidence" value="ECO:0007669"/>
    <property type="project" value="UniProtKB-KW"/>
</dbReference>
<evidence type="ECO:0000313" key="9">
    <source>
        <dbReference type="Proteomes" id="UP000178935"/>
    </source>
</evidence>
<accession>A0A1G2JMB2</accession>
<dbReference type="GO" id="GO:0005886">
    <property type="term" value="C:plasma membrane"/>
    <property type="evidence" value="ECO:0007669"/>
    <property type="project" value="TreeGrafter"/>
</dbReference>
<reference evidence="8 9" key="1">
    <citation type="journal article" date="2016" name="Nat. Commun.">
        <title>Thousands of microbial genomes shed light on interconnected biogeochemical processes in an aquifer system.</title>
        <authorList>
            <person name="Anantharaman K."/>
            <person name="Brown C.T."/>
            <person name="Hug L.A."/>
            <person name="Sharon I."/>
            <person name="Castelle C.J."/>
            <person name="Probst A.J."/>
            <person name="Thomas B.C."/>
            <person name="Singh A."/>
            <person name="Wilkins M.J."/>
            <person name="Karaoz U."/>
            <person name="Brodie E.L."/>
            <person name="Williams K.H."/>
            <person name="Hubbard S.S."/>
            <person name="Banfield J.F."/>
        </authorList>
    </citation>
    <scope>NUCLEOTIDE SEQUENCE [LARGE SCALE GENOMIC DNA]</scope>
</reference>
<feature type="domain" description="Rod shape-determining protein MreC beta-barrel core" evidence="7">
    <location>
        <begin position="132"/>
        <end position="284"/>
    </location>
</feature>
<organism evidence="8 9">
    <name type="scientific">Candidatus Staskawiczbacteria bacterium RIFOXYD1_FULL_32_13</name>
    <dbReference type="NCBI Taxonomy" id="1802234"/>
    <lineage>
        <taxon>Bacteria</taxon>
        <taxon>Candidatus Staskawicziibacteriota</taxon>
    </lineage>
</organism>
<name>A0A1G2JMB2_9BACT</name>
<comment type="similarity">
    <text evidence="1 5">Belongs to the MreC family.</text>
</comment>
<proteinExistence type="inferred from homology"/>
<comment type="function">
    <text evidence="5">Involved in formation and maintenance of cell shape.</text>
</comment>